<evidence type="ECO:0000313" key="3">
    <source>
        <dbReference type="Proteomes" id="UP000031737"/>
    </source>
</evidence>
<dbReference type="Proteomes" id="UP000031737">
    <property type="component" value="Unassembled WGS sequence"/>
</dbReference>
<sequence>MAMEFFTLPCSSYLQPARKIAFSGTLNKPISTLFVEAKTTVTFESATESRGERTSGIHHMTLDYEKLNSPNLMAFACRSVGTPVTVIWSVWCSDDGDHWEKCGKWRSRFRHFKALWKPRGPRQYWRIELQTWEPNVLFEDLCLLEYVGPSLALENSTLFGDGWDSSLLWEKNCVGCQVAPMIFSANVGTAVVFESKQAPLHVVGVRLVSYGTQSTSTNFVVECSSNTMEWRTVNVSLLLRNGSAQAAWDNGGYYRFWRLRIVQHTGPPLLMLRDICFEISRSALYRVVESNNVTGGYSGSALSLGTELKELVALQTVLPPNSRYIVEKLSLDGTIWEEVASIQNVDMASSQTVRQRWMPKGYSSNWRLRPVLEEGEEDATTLSYPLPTNMCIQWYSFSGTALVSAQIGDAPSVEVVTTGFVEVQAAKRLTENKTDTVVLRSGEEEEVATVTWVFSNGTPPRFCQVFLGGRTVFKAVTSNSASPLSQLKLTTASFVSQPTKTPKRFGANEIRNGGTNAAGAGDAIVAGGAAEEEDGATIVVETSENGVDYVPIAKRPFSQVGNSLSWAMNVSATYWRIRFKGIRESEDLELWQVTWYVETGVNAVWDQSKPCMLSSSMYTTWQDAAFNNEGEFCRMCREGFDQARSVASGLRNADDIDRHGLVAKTVVHLRGEFMKFVAKVSKDAVKDKDPPQDKFICIGQPLNNDIMYLLYKAAKKYDCNVDELNQLVSHPLLLARDMVRSNDNMSWFYPMFLQTGTLVESFYGFHRLRASLSVLWSLSLQLQRNLDLLLQSFLNPLSPHLASVIITVHIERSNWIAAEHFPQLPLLYNAGFTGRPMVMVFTLNQVVFSSRYNLTIPGASPFPAIFPFKILPGVNFIQRIPLTVCPSPLFDCLRMIYSEEFLLKYETEVVFTSPSMQSNTGLVRFTLPGEGINFAIPGLTIGSLEFEVQLVAESHLDERAALMTMGQRETEEDQSQMVTFVTHDTVFKGADVDPPIQLSLVGCFEPMGEQISMCGTSPSAHLPLTCRFSDAFLTNLKVSFDLMTGEASQSFVEPHFTLAGTLTIPKCGSYDCRLLQARLDRGYEALALQVVDLQLAKLIQLGGYMVNTLPQTKNNEWLHAVPIVCSLSFNMRCSEVRAFGNGTIEFVGFRGDAYATILPDCIGITATLPSLRLGSILLEGKSDKECVVLHIAMPASGPSVIRLDGYSALLAPHPCPIKVEISQAGVMCVSTGVFYDLCIEEESLFPSGVYAQVTISHSVLTKCLSELLQETPMIVAVLAKGIPFSLDVGEVVGAECLLDRKLLFLTVRGVLFGCRFDVTISVVSPDNSLEEARRVCQLLLPCIVEQCDESLWAVYEMLAGYLSPLESNEETNAAAKTEDEVGKADEEDNKRGVEEASLASGVRPALARYSLTAVNGQFIKHWMKCECEALDRDIQADFEMGIGEDSKGCLDESSKGLQS</sequence>
<evidence type="ECO:0000256" key="1">
    <source>
        <dbReference type="SAM" id="MobiDB-lite"/>
    </source>
</evidence>
<proteinExistence type="predicted"/>
<gene>
    <name evidence="2" type="ORF">TRSC58_00433</name>
</gene>
<organism evidence="2 3">
    <name type="scientific">Trypanosoma rangeli SC58</name>
    <dbReference type="NCBI Taxonomy" id="429131"/>
    <lineage>
        <taxon>Eukaryota</taxon>
        <taxon>Discoba</taxon>
        <taxon>Euglenozoa</taxon>
        <taxon>Kinetoplastea</taxon>
        <taxon>Metakinetoplastina</taxon>
        <taxon>Trypanosomatida</taxon>
        <taxon>Trypanosomatidae</taxon>
        <taxon>Trypanosoma</taxon>
        <taxon>Herpetosoma</taxon>
    </lineage>
</organism>
<keyword evidence="3" id="KW-1185">Reference proteome</keyword>
<reference evidence="2 3" key="1">
    <citation type="submission" date="2013-07" db="EMBL/GenBank/DDBJ databases">
        <authorList>
            <person name="Stoco P.H."/>
            <person name="Wagner G."/>
            <person name="Gerber A."/>
            <person name="Zaha A."/>
            <person name="Thompson C."/>
            <person name="Bartholomeu D.C."/>
            <person name="Luckemeyer D.D."/>
            <person name="Bahia D."/>
            <person name="Loreto E."/>
            <person name="Prestes E.B."/>
            <person name="Lima F.M."/>
            <person name="Rodrigues-Luiz G."/>
            <person name="Vallejo G.A."/>
            <person name="Filho J.F."/>
            <person name="Monteiro K.M."/>
            <person name="Tyler K.M."/>
            <person name="de Almeida L.G."/>
            <person name="Ortiz M.F."/>
            <person name="Siervo M.A."/>
            <person name="de Moraes M.H."/>
            <person name="Cunha O.L."/>
            <person name="Mendonca-Neto R."/>
            <person name="Silva R."/>
            <person name="Teixeira S.M."/>
            <person name="Murta S.M."/>
            <person name="Sincero T.C."/>
            <person name="Mendes T.A."/>
            <person name="Urmenyi T.P."/>
            <person name="Silva V.G."/>
            <person name="da Rocha W.D."/>
            <person name="Andersson B."/>
            <person name="Romanha A.J."/>
            <person name="Steindel M."/>
            <person name="de Vasconcelos A.T."/>
            <person name="Grisard E.C."/>
        </authorList>
    </citation>
    <scope>NUCLEOTIDE SEQUENCE [LARGE SCALE GENOMIC DNA]</scope>
    <source>
        <strain evidence="2 3">SC58</strain>
    </source>
</reference>
<name>A0A061JA80_TRYRA</name>
<feature type="region of interest" description="Disordered" evidence="1">
    <location>
        <begin position="1370"/>
        <end position="1396"/>
    </location>
</feature>
<dbReference type="VEuPathDB" id="TriTrypDB:TRSC58_00433"/>
<accession>A0A061JA80</accession>
<dbReference type="OrthoDB" id="272658at2759"/>
<evidence type="ECO:0000313" key="2">
    <source>
        <dbReference type="EMBL" id="ESL11809.1"/>
    </source>
</evidence>
<feature type="compositionally biased region" description="Basic and acidic residues" evidence="1">
    <location>
        <begin position="1376"/>
        <end position="1394"/>
    </location>
</feature>
<protein>
    <submittedName>
        <fullName evidence="2">Uncharacterized protein</fullName>
    </submittedName>
</protein>
<dbReference type="EMBL" id="AUPL01000433">
    <property type="protein sequence ID" value="ESL11809.1"/>
    <property type="molecule type" value="Genomic_DNA"/>
</dbReference>
<comment type="caution">
    <text evidence="2">The sequence shown here is derived from an EMBL/GenBank/DDBJ whole genome shotgun (WGS) entry which is preliminary data.</text>
</comment>